<feature type="active site" evidence="3">
    <location>
        <position position="172"/>
    </location>
</feature>
<proteinExistence type="predicted"/>
<evidence type="ECO:0000313" key="7">
    <source>
        <dbReference type="Proteomes" id="UP000600101"/>
    </source>
</evidence>
<protein>
    <submittedName>
        <fullName evidence="6">NAD(P)-dependent oxidoreductase</fullName>
    </submittedName>
</protein>
<keyword evidence="7" id="KW-1185">Reference proteome</keyword>
<dbReference type="PANTHER" id="PTHR22981">
    <property type="entry name" value="3-HYDROXYISOBUTYRATE DEHYDROGENASE-RELATED"/>
    <property type="match status" value="1"/>
</dbReference>
<dbReference type="InterPro" id="IPR015815">
    <property type="entry name" value="HIBADH-related"/>
</dbReference>
<dbReference type="GO" id="GO:0016054">
    <property type="term" value="P:organic acid catabolic process"/>
    <property type="evidence" value="ECO:0007669"/>
    <property type="project" value="UniProtKB-ARBA"/>
</dbReference>
<dbReference type="SUPFAM" id="SSF48179">
    <property type="entry name" value="6-phosphogluconate dehydrogenase C-terminal domain-like"/>
    <property type="match status" value="1"/>
</dbReference>
<dbReference type="GO" id="GO:0051287">
    <property type="term" value="F:NAD binding"/>
    <property type="evidence" value="ECO:0007669"/>
    <property type="project" value="InterPro"/>
</dbReference>
<dbReference type="Gene3D" id="1.10.1040.10">
    <property type="entry name" value="N-(1-d-carboxylethyl)-l-norvaline Dehydrogenase, domain 2"/>
    <property type="match status" value="1"/>
</dbReference>
<dbReference type="Pfam" id="PF14833">
    <property type="entry name" value="NAD_binding_11"/>
    <property type="match status" value="1"/>
</dbReference>
<dbReference type="InterPro" id="IPR006115">
    <property type="entry name" value="6PGDH_NADP-bd"/>
</dbReference>
<dbReference type="AlphaFoldDB" id="A0A9X0QUI2"/>
<dbReference type="GO" id="GO:0050661">
    <property type="term" value="F:NADP binding"/>
    <property type="evidence" value="ECO:0007669"/>
    <property type="project" value="InterPro"/>
</dbReference>
<keyword evidence="1" id="KW-0560">Oxidoreductase</keyword>
<dbReference type="InterPro" id="IPR008927">
    <property type="entry name" value="6-PGluconate_DH-like_C_sf"/>
</dbReference>
<dbReference type="Gene3D" id="3.40.50.720">
    <property type="entry name" value="NAD(P)-binding Rossmann-like Domain"/>
    <property type="match status" value="1"/>
</dbReference>
<dbReference type="InterPro" id="IPR002204">
    <property type="entry name" value="3-OH-isobutyrate_DH-rel_CS"/>
</dbReference>
<evidence type="ECO:0000259" key="4">
    <source>
        <dbReference type="Pfam" id="PF03446"/>
    </source>
</evidence>
<comment type="caution">
    <text evidence="6">The sequence shown here is derived from an EMBL/GenBank/DDBJ whole genome shotgun (WGS) entry which is preliminary data.</text>
</comment>
<evidence type="ECO:0000256" key="3">
    <source>
        <dbReference type="PIRSR" id="PIRSR000103-1"/>
    </source>
</evidence>
<evidence type="ECO:0000256" key="1">
    <source>
        <dbReference type="ARBA" id="ARBA00023002"/>
    </source>
</evidence>
<sequence>MSANIADIGFIGLGQMGAPMAERLFGPDVRLHVFDPRPEAVAEFTARGAIGHASARAVADAAAIVFACLPSGKVSEAVAADAAEGRAVRVYAEMSTIGRATVEAIAARMAARGIAMVDAPISGGPAGARAGTLAMLAAGDPAAVAALRPWQLRIGARVFVLGETPGQAQVMKLVNNLVFAANMVSTCEALVMGAKAGLDADTMVAMLNAGTGRSMVSERVMETMLAGEFRFGAAMAILDKDVSLGIAEAGAMKVPMWTLEQAARVWRLATVAEGPEQDISTVIRMMEGWAGVEVRRRAE</sequence>
<dbReference type="EMBL" id="JACOMF010000002">
    <property type="protein sequence ID" value="MBC4014029.1"/>
    <property type="molecule type" value="Genomic_DNA"/>
</dbReference>
<dbReference type="InterPro" id="IPR036291">
    <property type="entry name" value="NAD(P)-bd_dom_sf"/>
</dbReference>
<evidence type="ECO:0000313" key="6">
    <source>
        <dbReference type="EMBL" id="MBC4014029.1"/>
    </source>
</evidence>
<dbReference type="SUPFAM" id="SSF51735">
    <property type="entry name" value="NAD(P)-binding Rossmann-fold domains"/>
    <property type="match status" value="1"/>
</dbReference>
<dbReference type="PANTHER" id="PTHR22981:SF7">
    <property type="entry name" value="3-HYDROXYISOBUTYRATE DEHYDROGENASE, MITOCHONDRIAL"/>
    <property type="match status" value="1"/>
</dbReference>
<evidence type="ECO:0000259" key="5">
    <source>
        <dbReference type="Pfam" id="PF14833"/>
    </source>
</evidence>
<feature type="domain" description="6-phosphogluconate dehydrogenase NADP-binding" evidence="4">
    <location>
        <begin position="7"/>
        <end position="162"/>
    </location>
</feature>
<name>A0A9X0QUI2_9PROT</name>
<gene>
    <name evidence="6" type="ORF">H7965_01735</name>
</gene>
<keyword evidence="2" id="KW-0520">NAD</keyword>
<dbReference type="InterPro" id="IPR029154">
    <property type="entry name" value="HIBADH-like_NADP-bd"/>
</dbReference>
<organism evidence="6 7">
    <name type="scientific">Siccirubricoccus deserti</name>
    <dbReference type="NCBI Taxonomy" id="2013562"/>
    <lineage>
        <taxon>Bacteria</taxon>
        <taxon>Pseudomonadati</taxon>
        <taxon>Pseudomonadota</taxon>
        <taxon>Alphaproteobacteria</taxon>
        <taxon>Acetobacterales</taxon>
        <taxon>Roseomonadaceae</taxon>
        <taxon>Siccirubricoccus</taxon>
    </lineage>
</organism>
<reference evidence="6" key="1">
    <citation type="submission" date="2020-08" db="EMBL/GenBank/DDBJ databases">
        <authorList>
            <person name="Hu Y."/>
            <person name="Nguyen S.V."/>
            <person name="Li F."/>
            <person name="Fanning S."/>
        </authorList>
    </citation>
    <scope>NUCLEOTIDE SEQUENCE</scope>
    <source>
        <strain evidence="6">SYSU D8009</strain>
    </source>
</reference>
<accession>A0A9X0QUI2</accession>
<dbReference type="Proteomes" id="UP000600101">
    <property type="component" value="Unassembled WGS sequence"/>
</dbReference>
<dbReference type="GO" id="GO:0016616">
    <property type="term" value="F:oxidoreductase activity, acting on the CH-OH group of donors, NAD or NADP as acceptor"/>
    <property type="evidence" value="ECO:0007669"/>
    <property type="project" value="TreeGrafter"/>
</dbReference>
<dbReference type="PROSITE" id="PS00895">
    <property type="entry name" value="3_HYDROXYISOBUT_DH"/>
    <property type="match status" value="1"/>
</dbReference>
<dbReference type="InterPro" id="IPR013328">
    <property type="entry name" value="6PGD_dom2"/>
</dbReference>
<dbReference type="Pfam" id="PF03446">
    <property type="entry name" value="NAD_binding_2"/>
    <property type="match status" value="1"/>
</dbReference>
<dbReference type="RefSeq" id="WP_186768811.1">
    <property type="nucleotide sequence ID" value="NZ_JACOMF010000002.1"/>
</dbReference>
<feature type="domain" description="3-hydroxyisobutyrate dehydrogenase-like NAD-binding" evidence="5">
    <location>
        <begin position="166"/>
        <end position="285"/>
    </location>
</feature>
<dbReference type="PIRSF" id="PIRSF000103">
    <property type="entry name" value="HIBADH"/>
    <property type="match status" value="1"/>
</dbReference>
<evidence type="ECO:0000256" key="2">
    <source>
        <dbReference type="ARBA" id="ARBA00023027"/>
    </source>
</evidence>